<name>A0AAV8PQF7_ENSVE</name>
<evidence type="ECO:0000313" key="1">
    <source>
        <dbReference type="EMBL" id="KAJ8460682.1"/>
    </source>
</evidence>
<keyword evidence="2" id="KW-1185">Reference proteome</keyword>
<dbReference type="Proteomes" id="UP001222027">
    <property type="component" value="Unassembled WGS sequence"/>
</dbReference>
<gene>
    <name evidence="1" type="ORF">OPV22_033608</name>
</gene>
<evidence type="ECO:0000313" key="2">
    <source>
        <dbReference type="Proteomes" id="UP001222027"/>
    </source>
</evidence>
<organism evidence="1 2">
    <name type="scientific">Ensete ventricosum</name>
    <name type="common">Abyssinian banana</name>
    <name type="synonym">Musa ensete</name>
    <dbReference type="NCBI Taxonomy" id="4639"/>
    <lineage>
        <taxon>Eukaryota</taxon>
        <taxon>Viridiplantae</taxon>
        <taxon>Streptophyta</taxon>
        <taxon>Embryophyta</taxon>
        <taxon>Tracheophyta</taxon>
        <taxon>Spermatophyta</taxon>
        <taxon>Magnoliopsida</taxon>
        <taxon>Liliopsida</taxon>
        <taxon>Zingiberales</taxon>
        <taxon>Musaceae</taxon>
        <taxon>Ensete</taxon>
    </lineage>
</organism>
<dbReference type="AlphaFoldDB" id="A0AAV8PQF7"/>
<protein>
    <submittedName>
        <fullName evidence="1">Uncharacterized protein</fullName>
    </submittedName>
</protein>
<dbReference type="EMBL" id="JAQQAF010000009">
    <property type="protein sequence ID" value="KAJ8460682.1"/>
    <property type="molecule type" value="Genomic_DNA"/>
</dbReference>
<sequence>MVPAHKESMEETAKMERHLRILFIDLLVPHKEKSHQSEQSSAVSGSSRQIRTIGYPIFSESLRSCLNAFSMRYKKSRHNEYSSNGGRGFFLTIVLWQILVPKLGDKHASSAKHQSYIVSIRILLYHVPR</sequence>
<reference evidence="1 2" key="1">
    <citation type="submission" date="2022-12" db="EMBL/GenBank/DDBJ databases">
        <title>Chromosome-scale assembly of the Ensete ventricosum genome.</title>
        <authorList>
            <person name="Dussert Y."/>
            <person name="Stocks J."/>
            <person name="Wendawek A."/>
            <person name="Woldeyes F."/>
            <person name="Nichols R.A."/>
            <person name="Borrell J.S."/>
        </authorList>
    </citation>
    <scope>NUCLEOTIDE SEQUENCE [LARGE SCALE GENOMIC DNA]</scope>
    <source>
        <strain evidence="2">cv. Maze</strain>
        <tissue evidence="1">Seeds</tissue>
    </source>
</reference>
<accession>A0AAV8PQF7</accession>
<comment type="caution">
    <text evidence="1">The sequence shown here is derived from an EMBL/GenBank/DDBJ whole genome shotgun (WGS) entry which is preliminary data.</text>
</comment>
<proteinExistence type="predicted"/>